<evidence type="ECO:0000313" key="2">
    <source>
        <dbReference type="EMBL" id="KAG6958897.1"/>
    </source>
</evidence>
<dbReference type="OrthoDB" id="126832at2759"/>
<evidence type="ECO:0000256" key="1">
    <source>
        <dbReference type="SAM" id="MobiDB-lite"/>
    </source>
</evidence>
<evidence type="ECO:0000313" key="3">
    <source>
        <dbReference type="Proteomes" id="UP000688947"/>
    </source>
</evidence>
<feature type="compositionally biased region" description="Polar residues" evidence="1">
    <location>
        <begin position="206"/>
        <end position="217"/>
    </location>
</feature>
<dbReference type="VEuPathDB" id="FungiDB:PC110_g13462"/>
<feature type="region of interest" description="Disordered" evidence="1">
    <location>
        <begin position="1"/>
        <end position="26"/>
    </location>
</feature>
<reference evidence="2" key="1">
    <citation type="submission" date="2021-01" db="EMBL/GenBank/DDBJ databases">
        <title>Phytophthora aleatoria, a newly-described species from Pinus radiata is distinct from Phytophthora cactorum isolates based on comparative genomics.</title>
        <authorList>
            <person name="Mcdougal R."/>
            <person name="Panda P."/>
            <person name="Williams N."/>
            <person name="Studholme D.J."/>
        </authorList>
    </citation>
    <scope>NUCLEOTIDE SEQUENCE</scope>
    <source>
        <strain evidence="2">NZFS 3830</strain>
    </source>
</reference>
<feature type="compositionally biased region" description="Low complexity" evidence="1">
    <location>
        <begin position="159"/>
        <end position="170"/>
    </location>
</feature>
<accession>A0A8T1UAL8</accession>
<dbReference type="AlphaFoldDB" id="A0A8T1UAL8"/>
<comment type="caution">
    <text evidence="2">The sequence shown here is derived from an EMBL/GenBank/DDBJ whole genome shotgun (WGS) entry which is preliminary data.</text>
</comment>
<protein>
    <submittedName>
        <fullName evidence="2">Uncharacterized protein</fullName>
    </submittedName>
</protein>
<sequence length="310" mass="35656">MSDSTRDRRDDELLLETALDNPDTFSPARGRRTNAWEDMRTILHREGIYATTHGLRCRLQRVAETFQKEVAKGKQTVEFMELEKLLAKYVKAEAEYLQRRAISQYTQAEAEYMQRKAKDSNMDTTNDQSFEPARESDAPDNDHIETNRMETAESFAEPTSTNTLASSTSSRPVFARDVVATTTQPAEAAFTSPASRRLPLTRTREIITTSGTTSAPVVQSPLVSEERDVSESSSKRQKLELETTLERFLADQKERQQEQREHKRTRLSEQQDLQRQTIDLQKRALDIQEKAMNMQERLMALMEKVMDKLN</sequence>
<feature type="region of interest" description="Disordered" evidence="1">
    <location>
        <begin position="113"/>
        <end position="143"/>
    </location>
</feature>
<proteinExistence type="predicted"/>
<feature type="compositionally biased region" description="Basic and acidic residues" evidence="1">
    <location>
        <begin position="224"/>
        <end position="238"/>
    </location>
</feature>
<feature type="compositionally biased region" description="Basic and acidic residues" evidence="1">
    <location>
        <begin position="252"/>
        <end position="269"/>
    </location>
</feature>
<feature type="region of interest" description="Disordered" evidence="1">
    <location>
        <begin position="252"/>
        <end position="272"/>
    </location>
</feature>
<organism evidence="2 3">
    <name type="scientific">Phytophthora cactorum</name>
    <dbReference type="NCBI Taxonomy" id="29920"/>
    <lineage>
        <taxon>Eukaryota</taxon>
        <taxon>Sar</taxon>
        <taxon>Stramenopiles</taxon>
        <taxon>Oomycota</taxon>
        <taxon>Peronosporomycetes</taxon>
        <taxon>Peronosporales</taxon>
        <taxon>Peronosporaceae</taxon>
        <taxon>Phytophthora</taxon>
    </lineage>
</organism>
<dbReference type="Proteomes" id="UP000688947">
    <property type="component" value="Unassembled WGS sequence"/>
</dbReference>
<dbReference type="EMBL" id="JAENGZ010000461">
    <property type="protein sequence ID" value="KAG6958897.1"/>
    <property type="molecule type" value="Genomic_DNA"/>
</dbReference>
<gene>
    <name evidence="2" type="ORF">JG687_00009110</name>
</gene>
<dbReference type="VEuPathDB" id="FungiDB:PC110_g13463"/>
<name>A0A8T1UAL8_9STRA</name>
<feature type="region of interest" description="Disordered" evidence="1">
    <location>
        <begin position="185"/>
        <end position="238"/>
    </location>
</feature>
<feature type="region of interest" description="Disordered" evidence="1">
    <location>
        <begin position="151"/>
        <end position="170"/>
    </location>
</feature>
<feature type="compositionally biased region" description="Basic and acidic residues" evidence="1">
    <location>
        <begin position="1"/>
        <end position="12"/>
    </location>
</feature>
<feature type="compositionally biased region" description="Basic and acidic residues" evidence="1">
    <location>
        <begin position="132"/>
        <end position="143"/>
    </location>
</feature>